<keyword evidence="4" id="KW-0812">Transmembrane</keyword>
<evidence type="ECO:0000256" key="1">
    <source>
        <dbReference type="ARBA" id="ARBA00004167"/>
    </source>
</evidence>
<dbReference type="FunFam" id="1.10.630.10:FF:000026">
    <property type="entry name" value="Cytochrome P450 82C4"/>
    <property type="match status" value="1"/>
</dbReference>
<dbReference type="PANTHER" id="PTHR47947:SF62">
    <property type="entry name" value="CYTOCHROME P450, FAMILY 81, SUBFAMILY D, POLYPEPTIDE 5"/>
    <property type="match status" value="1"/>
</dbReference>
<evidence type="ECO:0000313" key="12">
    <source>
        <dbReference type="EMBL" id="KAF3327507.1"/>
    </source>
</evidence>
<dbReference type="SUPFAM" id="SSF48264">
    <property type="entry name" value="Cytochrome P450"/>
    <property type="match status" value="1"/>
</dbReference>
<dbReference type="InterPro" id="IPR017972">
    <property type="entry name" value="Cyt_P450_CS"/>
</dbReference>
<evidence type="ECO:0000256" key="10">
    <source>
        <dbReference type="PIRSR" id="PIRSR602401-1"/>
    </source>
</evidence>
<evidence type="ECO:0000313" key="13">
    <source>
        <dbReference type="Proteomes" id="UP000623129"/>
    </source>
</evidence>
<dbReference type="Pfam" id="PF00067">
    <property type="entry name" value="p450"/>
    <property type="match status" value="1"/>
</dbReference>
<dbReference type="CDD" id="cd20653">
    <property type="entry name" value="CYP81"/>
    <property type="match status" value="1"/>
</dbReference>
<evidence type="ECO:0000256" key="2">
    <source>
        <dbReference type="ARBA" id="ARBA00010617"/>
    </source>
</evidence>
<keyword evidence="13" id="KW-1185">Reference proteome</keyword>
<name>A0A833V7G1_9POAL</name>
<dbReference type="PRINTS" id="PR00385">
    <property type="entry name" value="P450"/>
</dbReference>
<keyword evidence="9" id="KW-0472">Membrane</keyword>
<dbReference type="InterPro" id="IPR002401">
    <property type="entry name" value="Cyt_P450_E_grp-I"/>
</dbReference>
<organism evidence="12 13">
    <name type="scientific">Carex littledalei</name>
    <dbReference type="NCBI Taxonomy" id="544730"/>
    <lineage>
        <taxon>Eukaryota</taxon>
        <taxon>Viridiplantae</taxon>
        <taxon>Streptophyta</taxon>
        <taxon>Embryophyta</taxon>
        <taxon>Tracheophyta</taxon>
        <taxon>Spermatophyta</taxon>
        <taxon>Magnoliopsida</taxon>
        <taxon>Liliopsida</taxon>
        <taxon>Poales</taxon>
        <taxon>Cyperaceae</taxon>
        <taxon>Cyperoideae</taxon>
        <taxon>Cariceae</taxon>
        <taxon>Carex</taxon>
        <taxon>Carex subgen. Euthyceras</taxon>
    </lineage>
</organism>
<dbReference type="GO" id="GO:0005506">
    <property type="term" value="F:iron ion binding"/>
    <property type="evidence" value="ECO:0007669"/>
    <property type="project" value="InterPro"/>
</dbReference>
<dbReference type="PRINTS" id="PR00463">
    <property type="entry name" value="EP450I"/>
</dbReference>
<comment type="similarity">
    <text evidence="2 11">Belongs to the cytochrome P450 family.</text>
</comment>
<accession>A0A833V7G1</accession>
<protein>
    <submittedName>
        <fullName evidence="12">Cytochrome P450 81E8-like protein</fullName>
    </submittedName>
</protein>
<dbReference type="InterPro" id="IPR001128">
    <property type="entry name" value="Cyt_P450"/>
</dbReference>
<dbReference type="OrthoDB" id="1055148at2759"/>
<dbReference type="Gene3D" id="1.10.630.10">
    <property type="entry name" value="Cytochrome P450"/>
    <property type="match status" value="1"/>
</dbReference>
<dbReference type="PROSITE" id="PS00086">
    <property type="entry name" value="CYTOCHROME_P450"/>
    <property type="match status" value="1"/>
</dbReference>
<dbReference type="AlphaFoldDB" id="A0A833V7G1"/>
<dbReference type="GO" id="GO:0020037">
    <property type="term" value="F:heme binding"/>
    <property type="evidence" value="ECO:0007669"/>
    <property type="project" value="InterPro"/>
</dbReference>
<keyword evidence="6" id="KW-1133">Transmembrane helix</keyword>
<gene>
    <name evidence="12" type="ORF">FCM35_KLT07625</name>
</gene>
<keyword evidence="3 10" id="KW-0349">Heme</keyword>
<dbReference type="Proteomes" id="UP000623129">
    <property type="component" value="Unassembled WGS sequence"/>
</dbReference>
<evidence type="ECO:0000256" key="5">
    <source>
        <dbReference type="ARBA" id="ARBA00022723"/>
    </source>
</evidence>
<dbReference type="EMBL" id="SWLB01000017">
    <property type="protein sequence ID" value="KAF3327507.1"/>
    <property type="molecule type" value="Genomic_DNA"/>
</dbReference>
<dbReference type="GO" id="GO:0016705">
    <property type="term" value="F:oxidoreductase activity, acting on paired donors, with incorporation or reduction of molecular oxygen"/>
    <property type="evidence" value="ECO:0007669"/>
    <property type="project" value="InterPro"/>
</dbReference>
<evidence type="ECO:0000256" key="9">
    <source>
        <dbReference type="ARBA" id="ARBA00023136"/>
    </source>
</evidence>
<comment type="caution">
    <text evidence="12">The sequence shown here is derived from an EMBL/GenBank/DDBJ whole genome shotgun (WGS) entry which is preliminary data.</text>
</comment>
<dbReference type="GO" id="GO:0016020">
    <property type="term" value="C:membrane"/>
    <property type="evidence" value="ECO:0007669"/>
    <property type="project" value="UniProtKB-SubCell"/>
</dbReference>
<keyword evidence="8 10" id="KW-0408">Iron</keyword>
<evidence type="ECO:0000256" key="11">
    <source>
        <dbReference type="RuleBase" id="RU000461"/>
    </source>
</evidence>
<evidence type="ECO:0000256" key="6">
    <source>
        <dbReference type="ARBA" id="ARBA00022989"/>
    </source>
</evidence>
<keyword evidence="5 10" id="KW-0479">Metal-binding</keyword>
<comment type="cofactor">
    <cofactor evidence="10">
        <name>heme</name>
        <dbReference type="ChEBI" id="CHEBI:30413"/>
    </cofactor>
</comment>
<proteinExistence type="inferred from homology"/>
<comment type="subcellular location">
    <subcellularLocation>
        <location evidence="1">Membrane</location>
        <topology evidence="1">Single-pass membrane protein</topology>
    </subcellularLocation>
</comment>
<dbReference type="InterPro" id="IPR036396">
    <property type="entry name" value="Cyt_P450_sf"/>
</dbReference>
<dbReference type="PANTHER" id="PTHR47947">
    <property type="entry name" value="CYTOCHROME P450 82C3-RELATED"/>
    <property type="match status" value="1"/>
</dbReference>
<sequence>MAIFVYQSILLSLAVLLFIKLLLSRTKDNKNKKLPPSPPALPLIGHLHLFKKPLHQTLASISEKYGPAMFLKFGSRKVLVISSLSLAEQCFTTNDLAFANRVHLPSLKQATFDYNDIGTANYGPHWRNVRQIASTELLSAQRLHASSDVRVGEVRDMARGLFRSWNASAGSMGLSYFEKVDLRAKLFELSLNVLMTMIAGKRFYGDNIEDLEDTKRFREAVEDFFSLSGASNAEDFLPILKFLGMTKAEKKLNHLAELNKEMTQKLIDEHRKPGAHKKGTMIANMLELQKENPEKYNDRTIQIVVVSLLEAGTDTSSNTVEWAITLLLNNPDLLKKASAEIDAHVGTKRLVQESDMPNLPYLHCILNEVLRLYPGGPLLVPHESSENVSIGGYEIPQGTMLLVNAYHIHRDPSLWDEPTKFMPERFECSDNGEANKMIPFGMGRRRCPGEGLAIRKVGLILGTFIQCFDWQRIGDELIDTSEGSGLTLPKLLPLQAMYRPRQVMMDVLSTL</sequence>
<reference evidence="12" key="1">
    <citation type="submission" date="2020-01" db="EMBL/GenBank/DDBJ databases">
        <title>Genome sequence of Kobresia littledalei, the first chromosome-level genome in the family Cyperaceae.</title>
        <authorList>
            <person name="Qu G."/>
        </authorList>
    </citation>
    <scope>NUCLEOTIDE SEQUENCE</scope>
    <source>
        <strain evidence="12">C.B.Clarke</strain>
        <tissue evidence="12">Leaf</tissue>
    </source>
</reference>
<keyword evidence="7 11" id="KW-0560">Oxidoreductase</keyword>
<keyword evidence="11" id="KW-0503">Monooxygenase</keyword>
<evidence type="ECO:0000256" key="3">
    <source>
        <dbReference type="ARBA" id="ARBA00022617"/>
    </source>
</evidence>
<evidence type="ECO:0000256" key="8">
    <source>
        <dbReference type="ARBA" id="ARBA00023004"/>
    </source>
</evidence>
<evidence type="ECO:0000256" key="7">
    <source>
        <dbReference type="ARBA" id="ARBA00023002"/>
    </source>
</evidence>
<dbReference type="InterPro" id="IPR050651">
    <property type="entry name" value="Plant_Cytochrome_P450_Monoox"/>
</dbReference>
<evidence type="ECO:0000256" key="4">
    <source>
        <dbReference type="ARBA" id="ARBA00022692"/>
    </source>
</evidence>
<feature type="binding site" description="axial binding residue" evidence="10">
    <location>
        <position position="447"/>
    </location>
    <ligand>
        <name>heme</name>
        <dbReference type="ChEBI" id="CHEBI:30413"/>
    </ligand>
    <ligandPart>
        <name>Fe</name>
        <dbReference type="ChEBI" id="CHEBI:18248"/>
    </ligandPart>
</feature>
<dbReference type="GO" id="GO:0004497">
    <property type="term" value="F:monooxygenase activity"/>
    <property type="evidence" value="ECO:0007669"/>
    <property type="project" value="UniProtKB-KW"/>
</dbReference>